<evidence type="ECO:0000313" key="1">
    <source>
        <dbReference type="EMBL" id="KAH7681809.1"/>
    </source>
</evidence>
<reference evidence="2" key="1">
    <citation type="journal article" date="2022" name="Nat. Commun.">
        <title>Chromosome evolution and the genetic basis of agronomically important traits in greater yam.</title>
        <authorList>
            <person name="Bredeson J.V."/>
            <person name="Lyons J.B."/>
            <person name="Oniyinde I.O."/>
            <person name="Okereke N.R."/>
            <person name="Kolade O."/>
            <person name="Nnabue I."/>
            <person name="Nwadili C.O."/>
            <person name="Hribova E."/>
            <person name="Parker M."/>
            <person name="Nwogha J."/>
            <person name="Shu S."/>
            <person name="Carlson J."/>
            <person name="Kariba R."/>
            <person name="Muthemba S."/>
            <person name="Knop K."/>
            <person name="Barton G.J."/>
            <person name="Sherwood A.V."/>
            <person name="Lopez-Montes A."/>
            <person name="Asiedu R."/>
            <person name="Jamnadass R."/>
            <person name="Muchugi A."/>
            <person name="Goodstein D."/>
            <person name="Egesi C.N."/>
            <person name="Featherston J."/>
            <person name="Asfaw A."/>
            <person name="Simpson G.G."/>
            <person name="Dolezel J."/>
            <person name="Hendre P.S."/>
            <person name="Van Deynze A."/>
            <person name="Kumar P.L."/>
            <person name="Obidiegwu J.E."/>
            <person name="Bhattacharjee R."/>
            <person name="Rokhsar D.S."/>
        </authorList>
    </citation>
    <scope>NUCLEOTIDE SEQUENCE [LARGE SCALE GENOMIC DNA]</scope>
    <source>
        <strain evidence="2">cv. TDa95/00328</strain>
    </source>
</reference>
<evidence type="ECO:0000313" key="2">
    <source>
        <dbReference type="Proteomes" id="UP000827976"/>
    </source>
</evidence>
<protein>
    <submittedName>
        <fullName evidence="1">Uncharacterized protein</fullName>
    </submittedName>
</protein>
<gene>
    <name evidence="1" type="ORF">IHE45_05G080900</name>
</gene>
<comment type="caution">
    <text evidence="1">The sequence shown here is derived from an EMBL/GenBank/DDBJ whole genome shotgun (WGS) entry which is preliminary data.</text>
</comment>
<sequence length="1025" mass="116948">MLSIQSHCYEFYGYGPSSEVIGKRFGESHEERSYARFTEVKKVCSSYFSSTSKLEIDMDMASKIRRKLSFSIGDWVQESQNALLMPFDDRDAPANRSGIANPVPLASFEVTHVHSALQSGLNFINVSGVLALGLSRNGTTPEFISSASYHFRTRPGSSELQIIFEGLYTESNGNGGEHLLCMLGTGVLPARQHDSNNAWSWIENGYDHQYPILNDHQILLVLQYPKKFTLTTRAVLGDLISLNNVSSPRYFDKVVLSSQLNDPSEYRFGSQDLVPIVCDDEVVGSSSKFDIYQGRDFCRIMGSFEYGDTLKVMPNWNCLSTDREYCNKLEPFVSHHGDGVFDDVLLWRRMIRCEPGALNSSEVRVAVEFKVVPVIRENIYLVSQRTGLMNRVTLWGEGTWNPSSGQLCMVGCIGLDDNPMCNWRICMYILQSLSIIQRSYISGKIFSINSTHFPLSFEKPFPTNGFIKGMSIPIPFKYTISKIKFGGDFFSRVLHPSLIGESIKKSLLNYPNTENYDNSFNNEYRSRLYQLSYDLTLRTFAVSENLGPEIPFLKLAMLSLGSFMVSDRYQSYEENKFKKFTNPTASTDKQRQLLNVSAEFSISGKIYNRIEVLYLEGVYNQDNGMMYLIGCRDLRASLKHLTYDKSAEDGYDCLIEVSIEYPPTNAMWLMNPTAKVLISSQRKHDDPLYFDQIKFRTLPIVYHKQRKEMHFRRNYEAVLQIFSSSVVILCILSQLIYVKKNTNNAPYVSLVMLGSLALGFSIPMITGVENSFTSMASELSYKRFSAEFGEHDQFGFLMINFMLKIVLLAAFILTIRLGQKVLKSRIRLLSHTRLEPRRDLSDHKVVFPMTFSLHFVCFLVILVVHKLDSSKRTNITDANYMDSGKNNNEWHQQILILGQCVALVRDFFLLPQVIGNFIWKMNCKPLRKTFYLGITAMNVLAHMYVHLKGPVYYPYFDEQSEFVNPDMNSHNTIGDVAIPVMIIIFAIIVFIQQQCSLRKYQRLATMSIEAVLVTGQNEETSAHDT</sequence>
<organism evidence="1 2">
    <name type="scientific">Dioscorea alata</name>
    <name type="common">Purple yam</name>
    <dbReference type="NCBI Taxonomy" id="55571"/>
    <lineage>
        <taxon>Eukaryota</taxon>
        <taxon>Viridiplantae</taxon>
        <taxon>Streptophyta</taxon>
        <taxon>Embryophyta</taxon>
        <taxon>Tracheophyta</taxon>
        <taxon>Spermatophyta</taxon>
        <taxon>Magnoliopsida</taxon>
        <taxon>Liliopsida</taxon>
        <taxon>Dioscoreales</taxon>
        <taxon>Dioscoreaceae</taxon>
        <taxon>Dioscorea</taxon>
    </lineage>
</organism>
<name>A0ACB7W348_DIOAL</name>
<keyword evidence="2" id="KW-1185">Reference proteome</keyword>
<dbReference type="EMBL" id="CM037015">
    <property type="protein sequence ID" value="KAH7681809.1"/>
    <property type="molecule type" value="Genomic_DNA"/>
</dbReference>
<proteinExistence type="predicted"/>
<accession>A0ACB7W348</accession>
<dbReference type="Proteomes" id="UP000827976">
    <property type="component" value="Chromosome 5"/>
</dbReference>